<proteinExistence type="inferred from homology"/>
<keyword evidence="5" id="KW-0645">Protease</keyword>
<evidence type="ECO:0000256" key="7">
    <source>
        <dbReference type="ARBA" id="ARBA00022801"/>
    </source>
</evidence>
<dbReference type="OrthoDB" id="534666at2759"/>
<dbReference type="GO" id="GO:0006508">
    <property type="term" value="P:proteolysis"/>
    <property type="evidence" value="ECO:0007669"/>
    <property type="project" value="UniProtKB-KW"/>
</dbReference>
<keyword evidence="6" id="KW-0479">Metal-binding</keyword>
<feature type="region of interest" description="Disordered" evidence="10">
    <location>
        <begin position="1"/>
        <end position="20"/>
    </location>
</feature>
<evidence type="ECO:0000256" key="5">
    <source>
        <dbReference type="ARBA" id="ARBA00022670"/>
    </source>
</evidence>
<accession>A0A6I9Y8C9</accession>
<evidence type="ECO:0000256" key="6">
    <source>
        <dbReference type="ARBA" id="ARBA00022723"/>
    </source>
</evidence>
<evidence type="ECO:0000256" key="2">
    <source>
        <dbReference type="ARBA" id="ARBA00004496"/>
    </source>
</evidence>
<dbReference type="GeneID" id="106544837"/>
<feature type="region of interest" description="Disordered" evidence="10">
    <location>
        <begin position="150"/>
        <end position="169"/>
    </location>
</feature>
<dbReference type="GO" id="GO:0004222">
    <property type="term" value="F:metalloendopeptidase activity"/>
    <property type="evidence" value="ECO:0007669"/>
    <property type="project" value="InterPro"/>
</dbReference>
<dbReference type="GO" id="GO:0006518">
    <property type="term" value="P:peptide metabolic process"/>
    <property type="evidence" value="ECO:0007669"/>
    <property type="project" value="TreeGrafter"/>
</dbReference>
<keyword evidence="11" id="KW-1185">Reference proteome</keyword>
<dbReference type="PANTHER" id="PTHR11804">
    <property type="entry name" value="PROTEASE M3 THIMET OLIGOPEPTIDASE-RELATED"/>
    <property type="match status" value="1"/>
</dbReference>
<evidence type="ECO:0000256" key="3">
    <source>
        <dbReference type="ARBA" id="ARBA00006040"/>
    </source>
</evidence>
<evidence type="ECO:0000313" key="11">
    <source>
        <dbReference type="Proteomes" id="UP000504617"/>
    </source>
</evidence>
<dbReference type="InterPro" id="IPR024077">
    <property type="entry name" value="Neurolysin/TOP_dom2"/>
</dbReference>
<dbReference type="InterPro" id="IPR024080">
    <property type="entry name" value="Neurolysin/TOP_N"/>
</dbReference>
<dbReference type="FunFam" id="1.20.1050.40:FF:000001">
    <property type="entry name" value="Thimet oligopeptidase 1"/>
    <property type="match status" value="1"/>
</dbReference>
<sequence length="169" mass="19204">MLDFPQHVSPNREIRTASTEADKQLSEFDVETSMRQDVYQRITWLQEKLDGASLKPEAKRYLERLVKLGQRSGLHLAGEVQEKIKEIKKKLSVLCIDFSKNLNEDATFLAFTREELGEAAARGLAAMPLTSCSRLCMYWVKKRRMRLFGAKQGGTSRHPKDTAASTSLQ</sequence>
<dbReference type="Gene3D" id="1.10.1370.10">
    <property type="entry name" value="Neurolysin, domain 3"/>
    <property type="match status" value="1"/>
</dbReference>
<evidence type="ECO:0000256" key="8">
    <source>
        <dbReference type="ARBA" id="ARBA00022833"/>
    </source>
</evidence>
<evidence type="ECO:0000256" key="9">
    <source>
        <dbReference type="ARBA" id="ARBA00023049"/>
    </source>
</evidence>
<dbReference type="Gene3D" id="1.20.1050.40">
    <property type="entry name" value="Endopeptidase. Chain P, domain 1"/>
    <property type="match status" value="1"/>
</dbReference>
<protein>
    <submittedName>
        <fullName evidence="12">Thimet oligopeptidase-like</fullName>
    </submittedName>
</protein>
<dbReference type="Proteomes" id="UP000504617">
    <property type="component" value="Unplaced"/>
</dbReference>
<dbReference type="GO" id="GO:0005758">
    <property type="term" value="C:mitochondrial intermembrane space"/>
    <property type="evidence" value="ECO:0007669"/>
    <property type="project" value="TreeGrafter"/>
</dbReference>
<evidence type="ECO:0000256" key="1">
    <source>
        <dbReference type="ARBA" id="ARBA00001947"/>
    </source>
</evidence>
<keyword evidence="4" id="KW-0963">Cytoplasm</keyword>
<keyword evidence="7" id="KW-0378">Hydrolase</keyword>
<dbReference type="GO" id="GO:0046872">
    <property type="term" value="F:metal ion binding"/>
    <property type="evidence" value="ECO:0007669"/>
    <property type="project" value="UniProtKB-KW"/>
</dbReference>
<evidence type="ECO:0000313" key="12">
    <source>
        <dbReference type="RefSeq" id="XP_013916705.1"/>
    </source>
</evidence>
<reference evidence="12" key="1">
    <citation type="submission" date="2025-08" db="UniProtKB">
        <authorList>
            <consortium name="RefSeq"/>
        </authorList>
    </citation>
    <scope>IDENTIFICATION</scope>
    <source>
        <tissue evidence="12">Skeletal muscle</tissue>
    </source>
</reference>
<dbReference type="RefSeq" id="XP_013916705.1">
    <property type="nucleotide sequence ID" value="XM_014061230.1"/>
</dbReference>
<comment type="cofactor">
    <cofactor evidence="1">
        <name>Zn(2+)</name>
        <dbReference type="ChEBI" id="CHEBI:29105"/>
    </cofactor>
</comment>
<keyword evidence="8" id="KW-0862">Zinc</keyword>
<name>A0A6I9Y8C9_9SAUR</name>
<evidence type="ECO:0000256" key="4">
    <source>
        <dbReference type="ARBA" id="ARBA00022490"/>
    </source>
</evidence>
<organism evidence="11 12">
    <name type="scientific">Thamnophis sirtalis</name>
    <dbReference type="NCBI Taxonomy" id="35019"/>
    <lineage>
        <taxon>Eukaryota</taxon>
        <taxon>Metazoa</taxon>
        <taxon>Chordata</taxon>
        <taxon>Craniata</taxon>
        <taxon>Vertebrata</taxon>
        <taxon>Euteleostomi</taxon>
        <taxon>Lepidosauria</taxon>
        <taxon>Squamata</taxon>
        <taxon>Bifurcata</taxon>
        <taxon>Unidentata</taxon>
        <taxon>Episquamata</taxon>
        <taxon>Toxicofera</taxon>
        <taxon>Serpentes</taxon>
        <taxon>Colubroidea</taxon>
        <taxon>Colubridae</taxon>
        <taxon>Natricinae</taxon>
        <taxon>Thamnophis</taxon>
    </lineage>
</organism>
<gene>
    <name evidence="12" type="primary">LOC106544837</name>
</gene>
<feature type="compositionally biased region" description="Basic and acidic residues" evidence="10">
    <location>
        <begin position="10"/>
        <end position="20"/>
    </location>
</feature>
<evidence type="ECO:0000256" key="10">
    <source>
        <dbReference type="SAM" id="MobiDB-lite"/>
    </source>
</evidence>
<comment type="subcellular location">
    <subcellularLocation>
        <location evidence="2">Cytoplasm</location>
    </subcellularLocation>
</comment>
<keyword evidence="9" id="KW-0482">Metalloprotease</keyword>
<dbReference type="AlphaFoldDB" id="A0A6I9Y8C9"/>
<dbReference type="InterPro" id="IPR045090">
    <property type="entry name" value="Pept_M3A_M3B"/>
</dbReference>
<dbReference type="PANTHER" id="PTHR11804:SF50">
    <property type="entry name" value="THIMET OLIGOPEPTIDASE"/>
    <property type="match status" value="1"/>
</dbReference>
<dbReference type="KEGG" id="tsr:106544837"/>
<dbReference type="SUPFAM" id="SSF55486">
    <property type="entry name" value="Metalloproteases ('zincins'), catalytic domain"/>
    <property type="match status" value="1"/>
</dbReference>
<comment type="similarity">
    <text evidence="3">Belongs to the peptidase M3 family.</text>
</comment>